<comment type="function">
    <text evidence="5">Could be a nuclease involved in processing of the 5'-end of pre-16S rRNA.</text>
</comment>
<keyword evidence="2 5" id="KW-0690">Ribosome biogenesis</keyword>
<evidence type="ECO:0000259" key="6">
    <source>
        <dbReference type="SMART" id="SM00732"/>
    </source>
</evidence>
<gene>
    <name evidence="7" type="ORF">A3C96_00865</name>
</gene>
<dbReference type="Pfam" id="PF03652">
    <property type="entry name" value="RuvX"/>
    <property type="match status" value="1"/>
</dbReference>
<dbReference type="EMBL" id="MGEA01000061">
    <property type="protein sequence ID" value="OGL73410.1"/>
    <property type="molecule type" value="Genomic_DNA"/>
</dbReference>
<sequence length="141" mass="15009">MRILGIDYGTKRIGLAVGETDSGMSFPLRSVDNHGDLAAAAASVVAAAKEEDCVRFVIGMPTSLRGGESGETAVAVKKFAALLKQQSGLEVDTEDERLTTAMVEKMRKDAGIRPQDFDRDAAAASVILESWLARHRSTEAG</sequence>
<reference evidence="7 8" key="1">
    <citation type="journal article" date="2016" name="Nat. Commun.">
        <title>Thousands of microbial genomes shed light on interconnected biogeochemical processes in an aquifer system.</title>
        <authorList>
            <person name="Anantharaman K."/>
            <person name="Brown C.T."/>
            <person name="Hug L.A."/>
            <person name="Sharon I."/>
            <person name="Castelle C.J."/>
            <person name="Probst A.J."/>
            <person name="Thomas B.C."/>
            <person name="Singh A."/>
            <person name="Wilkins M.J."/>
            <person name="Karaoz U."/>
            <person name="Brodie E.L."/>
            <person name="Williams K.H."/>
            <person name="Hubbard S.S."/>
            <person name="Banfield J.F."/>
        </authorList>
    </citation>
    <scope>NUCLEOTIDE SEQUENCE [LARGE SCALE GENOMIC DNA]</scope>
</reference>
<dbReference type="SMART" id="SM00732">
    <property type="entry name" value="YqgFc"/>
    <property type="match status" value="1"/>
</dbReference>
<comment type="subcellular location">
    <subcellularLocation>
        <location evidence="5">Cytoplasm</location>
    </subcellularLocation>
</comment>
<feature type="domain" description="YqgF/RNase H-like" evidence="6">
    <location>
        <begin position="1"/>
        <end position="103"/>
    </location>
</feature>
<keyword evidence="4 5" id="KW-0378">Hydrolase</keyword>
<dbReference type="GO" id="GO:0000967">
    <property type="term" value="P:rRNA 5'-end processing"/>
    <property type="evidence" value="ECO:0007669"/>
    <property type="project" value="UniProtKB-UniRule"/>
</dbReference>
<dbReference type="InterPro" id="IPR005227">
    <property type="entry name" value="YqgF"/>
</dbReference>
<dbReference type="CDD" id="cd16964">
    <property type="entry name" value="YqgF"/>
    <property type="match status" value="1"/>
</dbReference>
<evidence type="ECO:0000256" key="4">
    <source>
        <dbReference type="ARBA" id="ARBA00022801"/>
    </source>
</evidence>
<dbReference type="EC" id="3.1.-.-" evidence="5"/>
<evidence type="ECO:0000256" key="3">
    <source>
        <dbReference type="ARBA" id="ARBA00022722"/>
    </source>
</evidence>
<dbReference type="GO" id="GO:0005829">
    <property type="term" value="C:cytosol"/>
    <property type="evidence" value="ECO:0007669"/>
    <property type="project" value="TreeGrafter"/>
</dbReference>
<evidence type="ECO:0000256" key="2">
    <source>
        <dbReference type="ARBA" id="ARBA00022517"/>
    </source>
</evidence>
<dbReference type="InterPro" id="IPR012337">
    <property type="entry name" value="RNaseH-like_sf"/>
</dbReference>
<keyword evidence="3 5" id="KW-0540">Nuclease</keyword>
<evidence type="ECO:0000313" key="8">
    <source>
        <dbReference type="Proteomes" id="UP000177088"/>
    </source>
</evidence>
<proteinExistence type="inferred from homology"/>
<keyword evidence="1 5" id="KW-0963">Cytoplasm</keyword>
<dbReference type="HAMAP" id="MF_00651">
    <property type="entry name" value="Nuclease_YqgF"/>
    <property type="match status" value="1"/>
</dbReference>
<dbReference type="InterPro" id="IPR006641">
    <property type="entry name" value="YqgF/RNaseH-like_dom"/>
</dbReference>
<dbReference type="Gene3D" id="3.30.420.140">
    <property type="entry name" value="YqgF/RNase H-like domain"/>
    <property type="match status" value="1"/>
</dbReference>
<dbReference type="GO" id="GO:0004518">
    <property type="term" value="F:nuclease activity"/>
    <property type="evidence" value="ECO:0007669"/>
    <property type="project" value="UniProtKB-KW"/>
</dbReference>
<evidence type="ECO:0000313" key="7">
    <source>
        <dbReference type="EMBL" id="OGL73410.1"/>
    </source>
</evidence>
<protein>
    <recommendedName>
        <fullName evidence="5">Putative pre-16S rRNA nuclease</fullName>
        <ecNumber evidence="5">3.1.-.-</ecNumber>
    </recommendedName>
</protein>
<dbReference type="AlphaFoldDB" id="A0A1F7U560"/>
<comment type="similarity">
    <text evidence="5">Belongs to the YqgF HJR family.</text>
</comment>
<dbReference type="NCBIfam" id="TIGR00250">
    <property type="entry name" value="RNAse_H_YqgF"/>
    <property type="match status" value="1"/>
</dbReference>
<dbReference type="PANTHER" id="PTHR33317">
    <property type="entry name" value="POLYNUCLEOTIDYL TRANSFERASE, RIBONUCLEASE H-LIKE SUPERFAMILY PROTEIN"/>
    <property type="match status" value="1"/>
</dbReference>
<organism evidence="7 8">
    <name type="scientific">Candidatus Uhrbacteria bacterium RIFCSPHIGHO2_02_FULL_60_10</name>
    <dbReference type="NCBI Taxonomy" id="1802392"/>
    <lineage>
        <taxon>Bacteria</taxon>
        <taxon>Candidatus Uhriibacteriota</taxon>
    </lineage>
</organism>
<evidence type="ECO:0000256" key="1">
    <source>
        <dbReference type="ARBA" id="ARBA00022490"/>
    </source>
</evidence>
<comment type="caution">
    <text evidence="7">The sequence shown here is derived from an EMBL/GenBank/DDBJ whole genome shotgun (WGS) entry which is preliminary data.</text>
</comment>
<dbReference type="SUPFAM" id="SSF53098">
    <property type="entry name" value="Ribonuclease H-like"/>
    <property type="match status" value="1"/>
</dbReference>
<dbReference type="Proteomes" id="UP000177088">
    <property type="component" value="Unassembled WGS sequence"/>
</dbReference>
<dbReference type="PANTHER" id="PTHR33317:SF4">
    <property type="entry name" value="POLYNUCLEOTIDYL TRANSFERASE, RIBONUCLEASE H-LIKE SUPERFAMILY PROTEIN"/>
    <property type="match status" value="1"/>
</dbReference>
<accession>A0A1F7U560</accession>
<evidence type="ECO:0000256" key="5">
    <source>
        <dbReference type="HAMAP-Rule" id="MF_00651"/>
    </source>
</evidence>
<dbReference type="GO" id="GO:0016788">
    <property type="term" value="F:hydrolase activity, acting on ester bonds"/>
    <property type="evidence" value="ECO:0007669"/>
    <property type="project" value="UniProtKB-UniRule"/>
</dbReference>
<dbReference type="InterPro" id="IPR037027">
    <property type="entry name" value="YqgF/RNaseH-like_dom_sf"/>
</dbReference>
<name>A0A1F7U560_9BACT</name>